<evidence type="ECO:0000313" key="6">
    <source>
        <dbReference type="EMBL" id="RMI28164.1"/>
    </source>
</evidence>
<dbReference type="PANTHER" id="PTHR47691">
    <property type="entry name" value="REGULATOR-RELATED"/>
    <property type="match status" value="1"/>
</dbReference>
<dbReference type="PRINTS" id="PR00038">
    <property type="entry name" value="HTHLUXR"/>
</dbReference>
<dbReference type="InterPro" id="IPR027417">
    <property type="entry name" value="P-loop_NTPase"/>
</dbReference>
<dbReference type="OrthoDB" id="136365at2"/>
<dbReference type="SMART" id="SM00421">
    <property type="entry name" value="HTH_LUXR"/>
    <property type="match status" value="1"/>
</dbReference>
<sequence length="1095" mass="118452">MVDGDPLSTQRDVGADVITELSAAGFDDAEEIGRGGFGVVYRCRQASADRTVAVKVLTGELPENRVRFLREQRAMGRLTGHPNIAGMLEIGETATGHPYLVMPYYSRGSLDDHIRRDGPLPLDEALHLAVKTAGALETAHRMGVVHRDVKPANILLTDYGEPALTDFGIAHLTGGYETASGSIAGTPAYTAPEVLGGRAQTPASDVYGLSATLFSALAGHAAFERRTGEKVVDQFVRITTHSIPDLRESGIPDDVCAAIEAAMARDPHDRPTVVELGEQLRQLQRHHGFSVDQMALPAESGAAQELAATSKDAVPRRVTRFRADGLRAGTGNLPVELSSFVDRRTPQSEVKNLLSGSHLVTLTGIGGVGKSRLALRVAHNLRQKYANGTWLIELGNLRADESLPNVLAATLGVFDHGGGPPLDTLIELLAHQDVLLVLDNCEHMIVAVAQLAESLIRACPGVRILATSREPLDIGGEVVYPLSPLEIPDTSAEPPLGGAAQRSDAVTLFEERAAAAVPGFEVDGDNRLPVARVCARLEGLPLAIELAAARTRTMSVEQILTRLDDRFALLTRGSRSAPRRQQTMHFCMDWSHDLCTPDEQRLWRRLSVFTGGVELDAVLQVCSADTTETELLDTLSGLVDKSILVRKEVAGSVRFQMLETVRAFGQEKAEESGEDHLLRRRHRQWCERLVAQAGASWIGPQQMYWVDRLERELPNISEALEFSLTDAEDSGLRIAVTLQMFWMSRGRISEGRRWYERVLARPSAGSTVDRAKALHAATLMAGLQGDLRSAVGHVTELAGLIEQTADPMVPALLANIQADYALTSGEGDPSQAVADLEHALRTYELCGDVRMQLDARISLGWAYALQGDTVRALACLQKAIDLTESAGETLYRSWTLWSAGFAEWRRGEPDRATRSLASGIRLARTVADPLVATGCLETLAWIAAEQGDVRRAAVLMGASDALGRLAGSSTILRHHRPFRDECEQRSRRVLGVRAFDAARQEGAAMSLDAAVAFALGEQPRGTSSADRSCGGLTAREREVAGLVAEGLTNWAIADRLVVSQRTVQGHVEHILTKLGFTSRAQIAAWVVAQAHGTAE</sequence>
<dbReference type="InterPro" id="IPR008271">
    <property type="entry name" value="Ser/Thr_kinase_AS"/>
</dbReference>
<dbReference type="InterPro" id="IPR017441">
    <property type="entry name" value="Protein_kinase_ATP_BS"/>
</dbReference>
<evidence type="ECO:0000313" key="7">
    <source>
        <dbReference type="Proteomes" id="UP000279275"/>
    </source>
</evidence>
<dbReference type="GO" id="GO:0006355">
    <property type="term" value="P:regulation of DNA-templated transcription"/>
    <property type="evidence" value="ECO:0007669"/>
    <property type="project" value="InterPro"/>
</dbReference>
<keyword evidence="2 3" id="KW-0067">ATP-binding</keyword>
<dbReference type="Gene3D" id="1.10.10.10">
    <property type="entry name" value="Winged helix-like DNA-binding domain superfamily/Winged helix DNA-binding domain"/>
    <property type="match status" value="1"/>
</dbReference>
<dbReference type="CDD" id="cd14014">
    <property type="entry name" value="STKc_PknB_like"/>
    <property type="match status" value="1"/>
</dbReference>
<dbReference type="AlphaFoldDB" id="A0A3M2KTA6"/>
<dbReference type="InterPro" id="IPR011990">
    <property type="entry name" value="TPR-like_helical_dom_sf"/>
</dbReference>
<dbReference type="GO" id="GO:0005524">
    <property type="term" value="F:ATP binding"/>
    <property type="evidence" value="ECO:0007669"/>
    <property type="project" value="UniProtKB-UniRule"/>
</dbReference>
<dbReference type="GO" id="GO:0004672">
    <property type="term" value="F:protein kinase activity"/>
    <property type="evidence" value="ECO:0007669"/>
    <property type="project" value="InterPro"/>
</dbReference>
<accession>A0A3M2KTA6</accession>
<dbReference type="InterPro" id="IPR016032">
    <property type="entry name" value="Sig_transdc_resp-reg_C-effctor"/>
</dbReference>
<dbReference type="InterPro" id="IPR000792">
    <property type="entry name" value="Tscrpt_reg_LuxR_C"/>
</dbReference>
<dbReference type="SMART" id="SM00220">
    <property type="entry name" value="S_TKc"/>
    <property type="match status" value="1"/>
</dbReference>
<organism evidence="6 7">
    <name type="scientific">Nocardia stercoris</name>
    <dbReference type="NCBI Taxonomy" id="2483361"/>
    <lineage>
        <taxon>Bacteria</taxon>
        <taxon>Bacillati</taxon>
        <taxon>Actinomycetota</taxon>
        <taxon>Actinomycetes</taxon>
        <taxon>Mycobacteriales</taxon>
        <taxon>Nocardiaceae</taxon>
        <taxon>Nocardia</taxon>
    </lineage>
</organism>
<dbReference type="Pfam" id="PF25872">
    <property type="entry name" value="HTH_77"/>
    <property type="match status" value="1"/>
</dbReference>
<feature type="domain" description="HTH luxR-type" evidence="5">
    <location>
        <begin position="1025"/>
        <end position="1090"/>
    </location>
</feature>
<keyword evidence="6" id="KW-0418">Kinase</keyword>
<dbReference type="SUPFAM" id="SSF52540">
    <property type="entry name" value="P-loop containing nucleoside triphosphate hydrolases"/>
    <property type="match status" value="1"/>
</dbReference>
<dbReference type="Gene3D" id="1.10.510.10">
    <property type="entry name" value="Transferase(Phosphotransferase) domain 1"/>
    <property type="match status" value="1"/>
</dbReference>
<protein>
    <submittedName>
        <fullName evidence="6">Protein kinase</fullName>
    </submittedName>
</protein>
<evidence type="ECO:0000256" key="2">
    <source>
        <dbReference type="ARBA" id="ARBA00022840"/>
    </source>
</evidence>
<dbReference type="PRINTS" id="PR00364">
    <property type="entry name" value="DISEASERSIST"/>
</dbReference>
<dbReference type="PROSITE" id="PS50043">
    <property type="entry name" value="HTH_LUXR_2"/>
    <property type="match status" value="1"/>
</dbReference>
<dbReference type="Gene3D" id="3.40.50.300">
    <property type="entry name" value="P-loop containing nucleotide triphosphate hydrolases"/>
    <property type="match status" value="1"/>
</dbReference>
<dbReference type="InterPro" id="IPR011009">
    <property type="entry name" value="Kinase-like_dom_sf"/>
</dbReference>
<dbReference type="PROSITE" id="PS00107">
    <property type="entry name" value="PROTEIN_KINASE_ATP"/>
    <property type="match status" value="1"/>
</dbReference>
<dbReference type="GO" id="GO:0003677">
    <property type="term" value="F:DNA binding"/>
    <property type="evidence" value="ECO:0007669"/>
    <property type="project" value="InterPro"/>
</dbReference>
<proteinExistence type="predicted"/>
<dbReference type="InterPro" id="IPR000719">
    <property type="entry name" value="Prot_kinase_dom"/>
</dbReference>
<evidence type="ECO:0000259" key="4">
    <source>
        <dbReference type="PROSITE" id="PS50011"/>
    </source>
</evidence>
<dbReference type="InterPro" id="IPR036388">
    <property type="entry name" value="WH-like_DNA-bd_sf"/>
</dbReference>
<dbReference type="EMBL" id="RFFH01000024">
    <property type="protein sequence ID" value="RMI28164.1"/>
    <property type="molecule type" value="Genomic_DNA"/>
</dbReference>
<feature type="binding site" evidence="3">
    <location>
        <position position="55"/>
    </location>
    <ligand>
        <name>ATP</name>
        <dbReference type="ChEBI" id="CHEBI:30616"/>
    </ligand>
</feature>
<dbReference type="PANTHER" id="PTHR47691:SF3">
    <property type="entry name" value="HTH-TYPE TRANSCRIPTIONAL REGULATOR RV0890C-RELATED"/>
    <property type="match status" value="1"/>
</dbReference>
<name>A0A3M2KTA6_9NOCA</name>
<dbReference type="Pfam" id="PF00196">
    <property type="entry name" value="GerE"/>
    <property type="match status" value="1"/>
</dbReference>
<dbReference type="Gene3D" id="1.25.40.10">
    <property type="entry name" value="Tetratricopeptide repeat domain"/>
    <property type="match status" value="1"/>
</dbReference>
<keyword evidence="1 3" id="KW-0547">Nucleotide-binding</keyword>
<dbReference type="PROSITE" id="PS00622">
    <property type="entry name" value="HTH_LUXR_1"/>
    <property type="match status" value="1"/>
</dbReference>
<keyword evidence="7" id="KW-1185">Reference proteome</keyword>
<dbReference type="InterPro" id="IPR058852">
    <property type="entry name" value="HTH_77"/>
</dbReference>
<dbReference type="Proteomes" id="UP000279275">
    <property type="component" value="Unassembled WGS sequence"/>
</dbReference>
<dbReference type="CDD" id="cd06170">
    <property type="entry name" value="LuxR_C_like"/>
    <property type="match status" value="1"/>
</dbReference>
<reference evidence="6 7" key="1">
    <citation type="submission" date="2018-10" db="EMBL/GenBank/DDBJ databases">
        <title>Isolation from cow dung.</title>
        <authorList>
            <person name="Ling L."/>
        </authorList>
    </citation>
    <scope>NUCLEOTIDE SEQUENCE [LARGE SCALE GENOMIC DNA]</scope>
    <source>
        <strain evidence="6 7">NEAU-LL90</strain>
    </source>
</reference>
<dbReference type="SUPFAM" id="SSF46894">
    <property type="entry name" value="C-terminal effector domain of the bipartite response regulators"/>
    <property type="match status" value="1"/>
</dbReference>
<evidence type="ECO:0000259" key="5">
    <source>
        <dbReference type="PROSITE" id="PS50043"/>
    </source>
</evidence>
<evidence type="ECO:0000256" key="1">
    <source>
        <dbReference type="ARBA" id="ARBA00022741"/>
    </source>
</evidence>
<gene>
    <name evidence="6" type="ORF">EBN03_31165</name>
</gene>
<dbReference type="PROSITE" id="PS50011">
    <property type="entry name" value="PROTEIN_KINASE_DOM"/>
    <property type="match status" value="1"/>
</dbReference>
<evidence type="ECO:0000256" key="3">
    <source>
        <dbReference type="PROSITE-ProRule" id="PRU10141"/>
    </source>
</evidence>
<keyword evidence="6" id="KW-0808">Transferase</keyword>
<feature type="domain" description="Protein kinase" evidence="4">
    <location>
        <begin position="26"/>
        <end position="289"/>
    </location>
</feature>
<dbReference type="Pfam" id="PF00069">
    <property type="entry name" value="Pkinase"/>
    <property type="match status" value="1"/>
</dbReference>
<dbReference type="SUPFAM" id="SSF48452">
    <property type="entry name" value="TPR-like"/>
    <property type="match status" value="1"/>
</dbReference>
<dbReference type="SUPFAM" id="SSF56112">
    <property type="entry name" value="Protein kinase-like (PK-like)"/>
    <property type="match status" value="1"/>
</dbReference>
<comment type="caution">
    <text evidence="6">The sequence shown here is derived from an EMBL/GenBank/DDBJ whole genome shotgun (WGS) entry which is preliminary data.</text>
</comment>
<dbReference type="PROSITE" id="PS00108">
    <property type="entry name" value="PROTEIN_KINASE_ST"/>
    <property type="match status" value="1"/>
</dbReference>